<name>A0A1C2JD11_ACITH</name>
<evidence type="ECO:0000313" key="3">
    <source>
        <dbReference type="Proteomes" id="UP000094893"/>
    </source>
</evidence>
<proteinExistence type="predicted"/>
<evidence type="ECO:0000256" key="1">
    <source>
        <dbReference type="SAM" id="Phobius"/>
    </source>
</evidence>
<protein>
    <recommendedName>
        <fullName evidence="4">DUF4491 domain-containing protein</fullName>
    </recommendedName>
</protein>
<sequence>MSIPVLLAAVTVVFFLCNLVYWMNPATREGKFAAGLWWFTALLFLLSYPVKPAWLLAIPFLITWGLDLWIQRSTPVWAEKLRKGTQHHGIK</sequence>
<evidence type="ECO:0000313" key="2">
    <source>
        <dbReference type="EMBL" id="OCX69076.1"/>
    </source>
</evidence>
<feature type="transmembrane region" description="Helical" evidence="1">
    <location>
        <begin position="30"/>
        <end position="47"/>
    </location>
</feature>
<keyword evidence="1" id="KW-0812">Transmembrane</keyword>
<organism evidence="2 3">
    <name type="scientific">Acidithiobacillus thiooxidans</name>
    <name type="common">Thiobacillus thiooxidans</name>
    <dbReference type="NCBI Taxonomy" id="930"/>
    <lineage>
        <taxon>Bacteria</taxon>
        <taxon>Pseudomonadati</taxon>
        <taxon>Pseudomonadota</taxon>
        <taxon>Acidithiobacillia</taxon>
        <taxon>Acidithiobacillales</taxon>
        <taxon>Acidithiobacillaceae</taxon>
        <taxon>Acidithiobacillus</taxon>
    </lineage>
</organism>
<dbReference type="RefSeq" id="WP_024892414.1">
    <property type="nucleotide sequence ID" value="NZ_LWSA01000265.1"/>
</dbReference>
<evidence type="ECO:0008006" key="4">
    <source>
        <dbReference type="Google" id="ProtNLM"/>
    </source>
</evidence>
<keyword evidence="1" id="KW-0472">Membrane</keyword>
<gene>
    <name evidence="2" type="ORF">A6P07_17260</name>
</gene>
<dbReference type="EMBL" id="LWSA01000265">
    <property type="protein sequence ID" value="OCX69076.1"/>
    <property type="molecule type" value="Genomic_DNA"/>
</dbReference>
<comment type="caution">
    <text evidence="2">The sequence shown here is derived from an EMBL/GenBank/DDBJ whole genome shotgun (WGS) entry which is preliminary data.</text>
</comment>
<dbReference type="AlphaFoldDB" id="A0A1C2JD11"/>
<dbReference type="Proteomes" id="UP000094893">
    <property type="component" value="Unassembled WGS sequence"/>
</dbReference>
<feature type="transmembrane region" description="Helical" evidence="1">
    <location>
        <begin position="6"/>
        <end position="23"/>
    </location>
</feature>
<reference evidence="2 3" key="1">
    <citation type="journal article" date="2016" name="Int. J. Mol. Sci.">
        <title>Comparative genomics of the extreme acidophile Acidithiobacillus thiooxidans reveals intraspecific divergence and niche adaptation.</title>
        <authorList>
            <person name="Zhang X."/>
            <person name="Feng X."/>
            <person name="Tao J."/>
            <person name="Ma L."/>
            <person name="Xiao Y."/>
            <person name="Liang Y."/>
            <person name="Liu X."/>
            <person name="Yin H."/>
        </authorList>
    </citation>
    <scope>NUCLEOTIDE SEQUENCE [LARGE SCALE GENOMIC DNA]</scope>
    <source>
        <strain evidence="2 3">A02</strain>
    </source>
</reference>
<keyword evidence="1" id="KW-1133">Transmembrane helix</keyword>
<accession>A0A1C2JD11</accession>